<keyword evidence="1" id="KW-0732">Signal</keyword>
<dbReference type="Proteomes" id="UP000247810">
    <property type="component" value="Unassembled WGS sequence"/>
</dbReference>
<dbReference type="EMBL" id="KZ825797">
    <property type="protein sequence ID" value="PYI00198.1"/>
    <property type="molecule type" value="Genomic_DNA"/>
</dbReference>
<dbReference type="AlphaFoldDB" id="A0A319E166"/>
<accession>A0A319E166</accession>
<name>A0A319E166_9EURO</name>
<proteinExistence type="predicted"/>
<reference evidence="2 3" key="1">
    <citation type="submission" date="2018-02" db="EMBL/GenBank/DDBJ databases">
        <title>The genomes of Aspergillus section Nigri reveals drivers in fungal speciation.</title>
        <authorList>
            <consortium name="DOE Joint Genome Institute"/>
            <person name="Vesth T.C."/>
            <person name="Nybo J."/>
            <person name="Theobald S."/>
            <person name="Brandl J."/>
            <person name="Frisvad J.C."/>
            <person name="Nielsen K.F."/>
            <person name="Lyhne E.K."/>
            <person name="Kogle M.E."/>
            <person name="Kuo A."/>
            <person name="Riley R."/>
            <person name="Clum A."/>
            <person name="Nolan M."/>
            <person name="Lipzen A."/>
            <person name="Salamov A."/>
            <person name="Henrissat B."/>
            <person name="Wiebenga A."/>
            <person name="De vries R.P."/>
            <person name="Grigoriev I.V."/>
            <person name="Mortensen U.H."/>
            <person name="Andersen M.R."/>
            <person name="Baker S.E."/>
        </authorList>
    </citation>
    <scope>NUCLEOTIDE SEQUENCE [LARGE SCALE GENOMIC DNA]</scope>
    <source>
        <strain evidence="2 3">CBS 707.79</strain>
    </source>
</reference>
<evidence type="ECO:0000313" key="2">
    <source>
        <dbReference type="EMBL" id="PYI00198.1"/>
    </source>
</evidence>
<protein>
    <recommendedName>
        <fullName evidence="4">Cell wall protein</fullName>
    </recommendedName>
</protein>
<keyword evidence="3" id="KW-1185">Reference proteome</keyword>
<evidence type="ECO:0000256" key="1">
    <source>
        <dbReference type="SAM" id="SignalP"/>
    </source>
</evidence>
<dbReference type="Pfam" id="PF12296">
    <property type="entry name" value="HsbA"/>
    <property type="match status" value="1"/>
</dbReference>
<sequence>MHLPRLLLLPVFLALGIHAAPADDVTPARQALINDYIKTIDDSRAALQAYKGGHLGVLPMYLALTSTRQTANSISDSLAKSGPYSPADSAACANTTLTAGADMVDALNVAQVKLPLIQKAGYGSIARRTVTT</sequence>
<gene>
    <name evidence="2" type="ORF">BO71DRAFT_312525</name>
</gene>
<dbReference type="InterPro" id="IPR021054">
    <property type="entry name" value="Cell_wall_mannoprotein_1"/>
</dbReference>
<evidence type="ECO:0008006" key="4">
    <source>
        <dbReference type="Google" id="ProtNLM"/>
    </source>
</evidence>
<evidence type="ECO:0000313" key="3">
    <source>
        <dbReference type="Proteomes" id="UP000247810"/>
    </source>
</evidence>
<feature type="signal peptide" evidence="1">
    <location>
        <begin position="1"/>
        <end position="22"/>
    </location>
</feature>
<dbReference type="VEuPathDB" id="FungiDB:BO71DRAFT_312525"/>
<feature type="chain" id="PRO_5016450049" description="Cell wall protein" evidence="1">
    <location>
        <begin position="23"/>
        <end position="132"/>
    </location>
</feature>
<organism evidence="2 3">
    <name type="scientific">Aspergillus ellipticus CBS 707.79</name>
    <dbReference type="NCBI Taxonomy" id="1448320"/>
    <lineage>
        <taxon>Eukaryota</taxon>
        <taxon>Fungi</taxon>
        <taxon>Dikarya</taxon>
        <taxon>Ascomycota</taxon>
        <taxon>Pezizomycotina</taxon>
        <taxon>Eurotiomycetes</taxon>
        <taxon>Eurotiomycetidae</taxon>
        <taxon>Eurotiales</taxon>
        <taxon>Aspergillaceae</taxon>
        <taxon>Aspergillus</taxon>
        <taxon>Aspergillus subgen. Circumdati</taxon>
    </lineage>
</organism>